<keyword evidence="4" id="KW-1185">Reference proteome</keyword>
<dbReference type="EMBL" id="JAAAIL010001209">
    <property type="protein sequence ID" value="KAG0271163.1"/>
    <property type="molecule type" value="Genomic_DNA"/>
</dbReference>
<comment type="caution">
    <text evidence="3">The sequence shown here is derived from an EMBL/GenBank/DDBJ whole genome shotgun (WGS) entry which is preliminary data.</text>
</comment>
<feature type="region of interest" description="Disordered" evidence="1">
    <location>
        <begin position="47"/>
        <end position="66"/>
    </location>
</feature>
<keyword evidence="2" id="KW-0472">Membrane</keyword>
<keyword evidence="2" id="KW-1133">Transmembrane helix</keyword>
<feature type="transmembrane region" description="Helical" evidence="2">
    <location>
        <begin position="180"/>
        <end position="202"/>
    </location>
</feature>
<feature type="transmembrane region" description="Helical" evidence="2">
    <location>
        <begin position="6"/>
        <end position="23"/>
    </location>
</feature>
<feature type="compositionally biased region" description="Polar residues" evidence="1">
    <location>
        <begin position="233"/>
        <end position="243"/>
    </location>
</feature>
<keyword evidence="2" id="KW-0812">Transmembrane</keyword>
<feature type="compositionally biased region" description="Polar residues" evidence="1">
    <location>
        <begin position="57"/>
        <end position="66"/>
    </location>
</feature>
<sequence>MFPVGFYVSFVVGVGLRMILNDLRKRDNEIQHQKELLLRLEKEMPPLPATTTTTKKYPSSSTDRSLTESGVQRRLLRVRTWPRIITSLHFVVITVGFFVVAPDVLSRVDDMSWLYAILRKSLRASRWVLWATLISNIYESYDIFNDLRSKYPQPHQNAALNFTTTVPVPQNSSPDDFLKLFALFMFSTVHHLITVLSIWQVIRDLEKRDKRVAEAMAKTKVDSAVASGDDQPDTSCSKDSSLEPSVVMEMPVAEPA</sequence>
<dbReference type="AlphaFoldDB" id="A0AAD4H304"/>
<dbReference type="Proteomes" id="UP001194580">
    <property type="component" value="Unassembled WGS sequence"/>
</dbReference>
<organism evidence="3 4">
    <name type="scientific">Linnemannia exigua</name>
    <dbReference type="NCBI Taxonomy" id="604196"/>
    <lineage>
        <taxon>Eukaryota</taxon>
        <taxon>Fungi</taxon>
        <taxon>Fungi incertae sedis</taxon>
        <taxon>Mucoromycota</taxon>
        <taxon>Mortierellomycotina</taxon>
        <taxon>Mortierellomycetes</taxon>
        <taxon>Mortierellales</taxon>
        <taxon>Mortierellaceae</taxon>
        <taxon>Linnemannia</taxon>
    </lineage>
</organism>
<feature type="transmembrane region" description="Helical" evidence="2">
    <location>
        <begin position="81"/>
        <end position="101"/>
    </location>
</feature>
<protein>
    <submittedName>
        <fullName evidence="3">Uncharacterized protein</fullName>
    </submittedName>
</protein>
<accession>A0AAD4H304</accession>
<proteinExistence type="predicted"/>
<evidence type="ECO:0000256" key="1">
    <source>
        <dbReference type="SAM" id="MobiDB-lite"/>
    </source>
</evidence>
<name>A0AAD4H304_9FUNG</name>
<gene>
    <name evidence="3" type="ORF">BGZ95_001066</name>
</gene>
<evidence type="ECO:0000313" key="3">
    <source>
        <dbReference type="EMBL" id="KAG0271163.1"/>
    </source>
</evidence>
<evidence type="ECO:0000313" key="4">
    <source>
        <dbReference type="Proteomes" id="UP001194580"/>
    </source>
</evidence>
<feature type="region of interest" description="Disordered" evidence="1">
    <location>
        <begin position="218"/>
        <end position="256"/>
    </location>
</feature>
<evidence type="ECO:0000256" key="2">
    <source>
        <dbReference type="SAM" id="Phobius"/>
    </source>
</evidence>
<reference evidence="3" key="1">
    <citation type="journal article" date="2020" name="Fungal Divers.">
        <title>Resolving the Mortierellaceae phylogeny through synthesis of multi-gene phylogenetics and phylogenomics.</title>
        <authorList>
            <person name="Vandepol N."/>
            <person name="Liber J."/>
            <person name="Desiro A."/>
            <person name="Na H."/>
            <person name="Kennedy M."/>
            <person name="Barry K."/>
            <person name="Grigoriev I.V."/>
            <person name="Miller A.N."/>
            <person name="O'Donnell K."/>
            <person name="Stajich J.E."/>
            <person name="Bonito G."/>
        </authorList>
    </citation>
    <scope>NUCLEOTIDE SEQUENCE</scope>
    <source>
        <strain evidence="3">NRRL 28262</strain>
    </source>
</reference>